<protein>
    <submittedName>
        <fullName evidence="2">Uncharacterized protein</fullName>
    </submittedName>
</protein>
<keyword evidence="3" id="KW-1185">Reference proteome</keyword>
<evidence type="ECO:0000256" key="1">
    <source>
        <dbReference type="SAM" id="Phobius"/>
    </source>
</evidence>
<accession>A0A1G6HDF3</accession>
<feature type="transmembrane region" description="Helical" evidence="1">
    <location>
        <begin position="6"/>
        <end position="27"/>
    </location>
</feature>
<dbReference type="AlphaFoldDB" id="A0A1G6HDF3"/>
<organism evidence="2 3">
    <name type="scientific">Shouchella lonarensis</name>
    <dbReference type="NCBI Taxonomy" id="1464122"/>
    <lineage>
        <taxon>Bacteria</taxon>
        <taxon>Bacillati</taxon>
        <taxon>Bacillota</taxon>
        <taxon>Bacilli</taxon>
        <taxon>Bacillales</taxon>
        <taxon>Bacillaceae</taxon>
        <taxon>Shouchella</taxon>
    </lineage>
</organism>
<gene>
    <name evidence="2" type="ORF">SAMN05421737_103137</name>
</gene>
<dbReference type="RefSeq" id="WP_090774993.1">
    <property type="nucleotide sequence ID" value="NZ_FMYM01000003.1"/>
</dbReference>
<keyword evidence="1" id="KW-0812">Transmembrane</keyword>
<evidence type="ECO:0000313" key="2">
    <source>
        <dbReference type="EMBL" id="SDB91456.1"/>
    </source>
</evidence>
<dbReference type="Proteomes" id="UP000242662">
    <property type="component" value="Unassembled WGS sequence"/>
</dbReference>
<dbReference type="EMBL" id="FMYM01000003">
    <property type="protein sequence ID" value="SDB91456.1"/>
    <property type="molecule type" value="Genomic_DNA"/>
</dbReference>
<sequence length="389" mass="45618">MTRKLFRRGFVIIFISIILILSSTIVLNKMWRTSFDKLDDTDKEMLTELSRIHERFQTESDQLWTANYRFDNEPLILVRSNKDKGFFPTHAYAINVPEIANSLFAQKIDTPKHLNLPNVYRINQLHLGLVPWVPWNFGTRHVADADVFYFKYHPEMFTNPPLYFQFHYFLLHEAFHTYKQKTWTYDAEGDHMLDDPVDEENYALMGIEFKLLDNAMTATRQEDVRDALRQWTIVRTSRYEKWPQLVAETKAEAIEGTARYIEYRYSELIGDTLTVLATTEDPYHIQFSDAFRFISDGEAESAHFLGRSMRYETGAALGLLLDKIDPEWKEKIEDEPEKSGQTQYEILQTLFDIDAPIDEAELAEIKKAHDYETLLEQARKIVALAAEEE</sequence>
<proteinExistence type="predicted"/>
<keyword evidence="1" id="KW-1133">Transmembrane helix</keyword>
<reference evidence="3" key="1">
    <citation type="submission" date="2016-09" db="EMBL/GenBank/DDBJ databases">
        <authorList>
            <person name="Varghese N."/>
            <person name="Submissions S."/>
        </authorList>
    </citation>
    <scope>NUCLEOTIDE SEQUENCE [LARGE SCALE GENOMIC DNA]</scope>
    <source>
        <strain evidence="3">25nlg</strain>
    </source>
</reference>
<evidence type="ECO:0000313" key="3">
    <source>
        <dbReference type="Proteomes" id="UP000242662"/>
    </source>
</evidence>
<dbReference type="OrthoDB" id="5114982at2"/>
<keyword evidence="1" id="KW-0472">Membrane</keyword>
<name>A0A1G6HDF3_9BACI</name>